<keyword evidence="2" id="KW-0732">Signal</keyword>
<dbReference type="InterPro" id="IPR047831">
    <property type="entry name" value="GPR180/TMEM145"/>
</dbReference>
<dbReference type="Pfam" id="PF10192">
    <property type="entry name" value="GPR180-TMEM145_TM"/>
    <property type="match status" value="1"/>
</dbReference>
<keyword evidence="1" id="KW-1133">Transmembrane helix</keyword>
<feature type="transmembrane region" description="Helical" evidence="1">
    <location>
        <begin position="431"/>
        <end position="452"/>
    </location>
</feature>
<evidence type="ECO:0000256" key="2">
    <source>
        <dbReference type="SAM" id="SignalP"/>
    </source>
</evidence>
<dbReference type="EMBL" id="SEYY01010224">
    <property type="protein sequence ID" value="KAB7501553.1"/>
    <property type="molecule type" value="Genomic_DNA"/>
</dbReference>
<feature type="transmembrane region" description="Helical" evidence="1">
    <location>
        <begin position="296"/>
        <end position="315"/>
    </location>
</feature>
<feature type="transmembrane region" description="Helical" evidence="1">
    <location>
        <begin position="261"/>
        <end position="284"/>
    </location>
</feature>
<protein>
    <submittedName>
        <fullName evidence="4">Integral membrane protein</fullName>
    </submittedName>
</protein>
<evidence type="ECO:0000313" key="4">
    <source>
        <dbReference type="EMBL" id="KAB7501553.1"/>
    </source>
</evidence>
<evidence type="ECO:0000259" key="3">
    <source>
        <dbReference type="Pfam" id="PF10192"/>
    </source>
</evidence>
<feature type="transmembrane region" description="Helical" evidence="1">
    <location>
        <begin position="228"/>
        <end position="249"/>
    </location>
</feature>
<comment type="caution">
    <text evidence="4">The sequence shown here is derived from an EMBL/GenBank/DDBJ whole genome shotgun (WGS) entry which is preliminary data.</text>
</comment>
<feature type="transmembrane region" description="Helical" evidence="1">
    <location>
        <begin position="327"/>
        <end position="346"/>
    </location>
</feature>
<dbReference type="PANTHER" id="PTHR23252">
    <property type="entry name" value="INTIMAL THICKNESS RECEPTOR-RELATED"/>
    <property type="match status" value="1"/>
</dbReference>
<feature type="transmembrane region" description="Helical" evidence="1">
    <location>
        <begin position="396"/>
        <end position="419"/>
    </location>
</feature>
<keyword evidence="1" id="KW-0812">Transmembrane</keyword>
<dbReference type="OrthoDB" id="45670at2759"/>
<organism evidence="4 5">
    <name type="scientific">Armadillidium nasatum</name>
    <dbReference type="NCBI Taxonomy" id="96803"/>
    <lineage>
        <taxon>Eukaryota</taxon>
        <taxon>Metazoa</taxon>
        <taxon>Ecdysozoa</taxon>
        <taxon>Arthropoda</taxon>
        <taxon>Crustacea</taxon>
        <taxon>Multicrustacea</taxon>
        <taxon>Malacostraca</taxon>
        <taxon>Eumalacostraca</taxon>
        <taxon>Peracarida</taxon>
        <taxon>Isopoda</taxon>
        <taxon>Oniscidea</taxon>
        <taxon>Crinocheta</taxon>
        <taxon>Armadillidiidae</taxon>
        <taxon>Armadillidium</taxon>
    </lineage>
</organism>
<proteinExistence type="predicted"/>
<evidence type="ECO:0000313" key="5">
    <source>
        <dbReference type="Proteomes" id="UP000326759"/>
    </source>
</evidence>
<feature type="signal peptide" evidence="2">
    <location>
        <begin position="1"/>
        <end position="23"/>
    </location>
</feature>
<feature type="chain" id="PRO_5024467707" evidence="2">
    <location>
        <begin position="24"/>
        <end position="508"/>
    </location>
</feature>
<name>A0A5N5T4Q2_9CRUS</name>
<accession>A0A5N5T4Q2</accession>
<reference evidence="4 5" key="1">
    <citation type="journal article" date="2019" name="PLoS Biol.">
        <title>Sex chromosomes control vertical transmission of feminizing Wolbachia symbionts in an isopod.</title>
        <authorList>
            <person name="Becking T."/>
            <person name="Chebbi M.A."/>
            <person name="Giraud I."/>
            <person name="Moumen B."/>
            <person name="Laverre T."/>
            <person name="Caubet Y."/>
            <person name="Peccoud J."/>
            <person name="Gilbert C."/>
            <person name="Cordaux R."/>
        </authorList>
    </citation>
    <scope>NUCLEOTIDE SEQUENCE [LARGE SCALE GENOMIC DNA]</scope>
    <source>
        <strain evidence="4">ANa2</strain>
        <tissue evidence="4">Whole body excluding digestive tract and cuticle</tissue>
    </source>
</reference>
<keyword evidence="5" id="KW-1185">Reference proteome</keyword>
<dbReference type="AlphaFoldDB" id="A0A5N5T4Q2"/>
<evidence type="ECO:0000256" key="1">
    <source>
        <dbReference type="SAM" id="Phobius"/>
    </source>
</evidence>
<dbReference type="PANTHER" id="PTHR23252:SF43">
    <property type="entry name" value="INTIMAL THICKNESS RELATED RECEPTOR IRP DOMAIN-CONTAINING PROTEIN"/>
    <property type="match status" value="1"/>
</dbReference>
<keyword evidence="1" id="KW-0472">Membrane</keyword>
<sequence>MKYFYNSFNIIILILSFLNKSGALHTTGVWKSKDEFFHFITKFGFQKTNQHELEASEGYIFGNITSLLKSNSHSQIYGTLALLPRQFFVPFYKNRSLSLFENADIACQSMFKNIDSESYDAQCHDTGREDFLRKVPCPVGKLCVDEDNPNNVIKGMQLTYTVQDINNPRFWYLSFVACRRNKSCIWEYVKEPLEVKYDLNIVNGRPFIPRTNPFEYHFSFDQQDTVEIYVFCLLYYGCILIPLQLYAVFKQVHPITRLFTATLLAQLAGLILDSLHLLIFSYNGVGVNALNIMGDLFNIVAQSFFMILLLLLAKGWAITRMNLARPYLLILLWLAYTILLLILYFWNKTEVDVIEDIDEFQTWPGWLTLSLRVVIMFWFLYELRNTMKFEHNEAKLQFFLQFGAATLVWFVYMPVVALIALEIATLWRYKIILGFTYCADLLAHSFMAYMLWPNRSEQYLLLAEDVDFSEELEAFDEAPHIVNHHEESIHFLSAEEEVGSLEFSGINI</sequence>
<feature type="domain" description="GPR180/TMEM145 transmembrane" evidence="3">
    <location>
        <begin position="230"/>
        <end position="447"/>
    </location>
</feature>
<gene>
    <name evidence="4" type="ORF">Anas_00507</name>
</gene>
<dbReference type="Proteomes" id="UP000326759">
    <property type="component" value="Unassembled WGS sequence"/>
</dbReference>
<dbReference type="GO" id="GO:0019236">
    <property type="term" value="P:response to pheromone"/>
    <property type="evidence" value="ECO:0007669"/>
    <property type="project" value="InterPro"/>
</dbReference>
<dbReference type="InterPro" id="IPR019336">
    <property type="entry name" value="GPR180/TMEM145_TM"/>
</dbReference>
<feature type="transmembrane region" description="Helical" evidence="1">
    <location>
        <begin position="366"/>
        <end position="384"/>
    </location>
</feature>
<dbReference type="GO" id="GO:0007186">
    <property type="term" value="P:G protein-coupled receptor signaling pathway"/>
    <property type="evidence" value="ECO:0007669"/>
    <property type="project" value="InterPro"/>
</dbReference>